<evidence type="ECO:0000313" key="2">
    <source>
        <dbReference type="Proteomes" id="UP000011682"/>
    </source>
</evidence>
<dbReference type="eggNOG" id="COG3591">
    <property type="taxonomic scope" value="Bacteria"/>
</dbReference>
<comment type="caution">
    <text evidence="1">The sequence shown here is derived from an EMBL/GenBank/DDBJ whole genome shotgun (WGS) entry which is preliminary data.</text>
</comment>
<keyword evidence="2" id="KW-1185">Reference proteome</keyword>
<evidence type="ECO:0000313" key="1">
    <source>
        <dbReference type="EMBL" id="EPX60424.1"/>
    </source>
</evidence>
<dbReference type="EMBL" id="ANAH02000013">
    <property type="protein sequence ID" value="EPX60424.1"/>
    <property type="molecule type" value="Genomic_DNA"/>
</dbReference>
<accession>S9QGH9</accession>
<sequence>MLNRQGHLMGIHTDGDCDEKGHGANRGWTVDAIVGASPYPRSADIAER</sequence>
<organism evidence="1 2">
    <name type="scientific">Cystobacter fuscus (strain ATCC 25194 / DSM 2262 / NBRC 100088 / M29)</name>
    <dbReference type="NCBI Taxonomy" id="1242864"/>
    <lineage>
        <taxon>Bacteria</taxon>
        <taxon>Pseudomonadati</taxon>
        <taxon>Myxococcota</taxon>
        <taxon>Myxococcia</taxon>
        <taxon>Myxococcales</taxon>
        <taxon>Cystobacterineae</taxon>
        <taxon>Archangiaceae</taxon>
        <taxon>Cystobacter</taxon>
    </lineage>
</organism>
<dbReference type="AlphaFoldDB" id="S9QGH9"/>
<protein>
    <submittedName>
        <fullName evidence="1">Uncharacterized protein</fullName>
    </submittedName>
</protein>
<reference evidence="1" key="1">
    <citation type="submission" date="2013-05" db="EMBL/GenBank/DDBJ databases">
        <title>Genome assembly of Cystobacter fuscus DSM 2262.</title>
        <authorList>
            <person name="Sharma G."/>
            <person name="Khatri I."/>
            <person name="Kaur C."/>
            <person name="Mayilraj S."/>
            <person name="Subramanian S."/>
        </authorList>
    </citation>
    <scope>NUCLEOTIDE SEQUENCE [LARGE SCALE GENOMIC DNA]</scope>
    <source>
        <strain evidence="1">DSM 2262</strain>
    </source>
</reference>
<proteinExistence type="predicted"/>
<name>S9QGH9_CYSF2</name>
<dbReference type="Proteomes" id="UP000011682">
    <property type="component" value="Unassembled WGS sequence"/>
</dbReference>
<gene>
    <name evidence="1" type="ORF">D187_001911</name>
</gene>